<dbReference type="InterPro" id="IPR041131">
    <property type="entry name" value="MuF_C"/>
</dbReference>
<feature type="region of interest" description="Disordered" evidence="1">
    <location>
        <begin position="899"/>
        <end position="930"/>
    </location>
</feature>
<reference evidence="6" key="1">
    <citation type="journal article" date="2018" name="Genome Biol.">
        <title>SKESA: strategic k-mer extension for scrupulous assemblies.</title>
        <authorList>
            <person name="Souvorov A."/>
            <person name="Agarwala R."/>
            <person name="Lipman D.J."/>
        </authorList>
    </citation>
    <scope>NUCLEOTIDE SEQUENCE</scope>
    <source>
        <strain evidence="6">MA.CK_97/00003274</strain>
    </source>
</reference>
<feature type="region of interest" description="Disordered" evidence="1">
    <location>
        <begin position="1296"/>
        <end position="1331"/>
    </location>
</feature>
<feature type="region of interest" description="Disordered" evidence="1">
    <location>
        <begin position="401"/>
        <end position="433"/>
    </location>
</feature>
<feature type="domain" description="Phage MuF C-terminal" evidence="4">
    <location>
        <begin position="982"/>
        <end position="1072"/>
    </location>
</feature>
<sequence length="2020" mass="225441">MVEAQQKHENAAAEREKEHDKALASFLATKDGEMHRKRARNYLTSSIRSDGKITSVRELVEKRVADGWHITEKDGTRRLEHPDGRFFLEKDIGKTAMDYADHLIDKRNAAPKASEGEKTLSQPEAQKPAKTESPRTAAEKSGEKIDDFGEVIHGAAKHRRAALAEDLNTDKTAEDYRTQPLSKLFPKPDYEKMAAEGTDNKTLAMLALLRNMIPAKPRVSHRLNHWAKQVEEVRDTAGQLLDGSLPADKFIDRIRQEKGSHYRDIVNTWEMLHQLSPAQIEQASGYRVKTHAYSMFRGKEYSPPKVIHSLENEKGRSVLDSEDLNDLHKKAKDYFDQQSASPKSADDKTKLDIYQHKRSGEVFIAYGKNKTVLQRGFKTTAEAREYVKANRAELLEKLNKLREQSREEQRNASNRDRSGPDRREGDVTPDKFSDAFGFRGVQFGNYVEGPRRQSDLNRAYDSLIDMADVLKVPPKALSLNGRLGLAFGARGKGGKNAAAAHYEPGQVAINLTKGNGAGSLAHEWFHALDNYFGQHDVAKDGNVVSGDRFMTARDTRGSLYQPEAYPVREEAYDAFMGVVKAINNSGMRRRSLLLDDVRSKPYWSTDIEMAARAFERYVQDKAKAAGVENDFLVNIRKADDHGSPDTYAYPTEAELDGGIRQAFDHLFSTLKTRDTDKGVAFYSRKGLERTPEGNVISQTGHSADAQAQGSSVRKVKTVARTVMDRIKDVDLDVRVVKSQAEAAELAGESLDKHGKVHAFYRPDEREIVLVADNLADGRAVREKLRHEIIHHAMESVVTPAEYKTIVDNVLKTRNSNNATIKDIWRKVDASYAEESPQVQAGEFLAHMAEKHTPGKLGAAWDRIVSLVKAVLRRTGLLQPSDLNDIGYIRDTIRTLGQRVSEGYKPRDGGDVSYSRTGKPDPFKVPEGEGERYRQDLRRAVKSHRSSDISITIGRTPPVLRHIGAPDLPLVISRDTVRKATNGVKHDVPMEVIEQLPELMHDPEAVYQSATEKNAVVMLFDAVDKNGDPVIGAVHLKADRKGLEINKIASVYGTKGGVRKINSMDNAGLALYKKQNPDNQSAGVLQLHGDSDHQGSVNKVLQPDDIRKGPYYSRSRSDLSPEETLAARFVRHVQDKFQVLKAVQDKIRESGGKLDDSNNAYLAEELFHGKAENDLNAMKERYVKPLAKLLADYDIPQSALDEYLYARHAPERNLHIAKINPKMPDGGSGMTNAEAAGIMDSVRRSGKQAQYDRLAGIVDDMLARRRELIKSAGLEKDATVDAWQDAYKHYVPLKGQDSDGALPRTGRGFVTSGRESKMAMGRKSKAQSPSTQAMQDLTESLIRSRKNEVGNAFLKLVQDNPDKDYWQVFTDQRPDTTRRIVEKKDPVTGDTIRQVEEMPVSMALMSDKYFATKKDGKTYYIKLHDERLMRAMKNMGPETGNVIIQTLARVNRFMSAMNTSLNPEFLVSNFVRDMQTAVMNLKAEQGRDDGKLNGRDIAMKTVRDSGIAMKAVYASLRDKTLSGSGADWQKTWKEFVEDGAKTGWFRMDDLEGKSKEMDRLVSLAKGGWKGQSIQSWHSFTKLVEDANSAVENSLRLSAYKHARDAGLSRSQAASLAKNMTVNFNRRGEQGVLLNSLYMFANASIQGTANMMRSLAHLNGSGPLLERLRWGNLNMAQKMALTAVGAGYLLGSLNRAGAGQDDDGVNWYDKVPDYVKEHNVVIMKSLFGGKAGEYWSIPLPYGYNMFYLLGSTTEGVTRGNMTASKAAGNIAGGILGAFNPLGSEDSKTLAGTLFKNAAPTIFRPVADLWVNENFMGTQIYQENFPGGTPKPESTLGRRSTPEAYKAFANWLNTATGGSQYRSGAVDINPDKMKYWIDYVSGGMGRFTGKTIDAAAKTYNGIDIPPQQIPFLGKLSGKVMPYADQQKMYDHIDELRQYNAELKALSGADRAAFRDKYRGQLSMNGITHQSQMQLKNLRKQRDEVYSDPALTARQQADRVLMIEQNMKKVVDRFNREYREKVGD</sequence>
<feature type="compositionally biased region" description="Basic and acidic residues" evidence="1">
    <location>
        <begin position="109"/>
        <end position="118"/>
    </location>
</feature>
<evidence type="ECO:0000313" key="6">
    <source>
        <dbReference type="EMBL" id="HAG1965818.1"/>
    </source>
</evidence>
<protein>
    <recommendedName>
        <fullName evidence="7">Large polyvalent protein-associated domain-containing protein</fullName>
    </recommendedName>
</protein>
<evidence type="ECO:0000259" key="3">
    <source>
        <dbReference type="Pfam" id="PF18799"/>
    </source>
</evidence>
<feature type="region of interest" description="Disordered" evidence="1">
    <location>
        <begin position="1"/>
        <end position="21"/>
    </location>
</feature>
<dbReference type="InterPro" id="IPR040561">
    <property type="entry name" value="LPD38"/>
</dbReference>
<dbReference type="InterPro" id="IPR040651">
    <property type="entry name" value="LPD5"/>
</dbReference>
<feature type="compositionally biased region" description="Basic and acidic residues" evidence="1">
    <location>
        <begin position="917"/>
        <end position="930"/>
    </location>
</feature>
<dbReference type="Pfam" id="PF18819">
    <property type="entry name" value="MuF_C"/>
    <property type="match status" value="1"/>
</dbReference>
<feature type="compositionally biased region" description="Basic and acidic residues" evidence="1">
    <location>
        <begin position="127"/>
        <end position="146"/>
    </location>
</feature>
<evidence type="ECO:0000259" key="4">
    <source>
        <dbReference type="Pfam" id="PF18819"/>
    </source>
</evidence>
<reference evidence="6" key="2">
    <citation type="submission" date="2020-02" db="EMBL/GenBank/DDBJ databases">
        <authorList>
            <consortium name="NCBI Pathogen Detection Project"/>
        </authorList>
    </citation>
    <scope>NUCLEOTIDE SEQUENCE</scope>
    <source>
        <strain evidence="6">MA.CK_97/00003274</strain>
    </source>
</reference>
<comment type="caution">
    <text evidence="6">The sequence shown here is derived from an EMBL/GenBank/DDBJ whole genome shotgun (WGS) entry which is preliminary data.</text>
</comment>
<dbReference type="Pfam" id="PF18857">
    <property type="entry name" value="LPD38"/>
    <property type="match status" value="1"/>
</dbReference>
<dbReference type="Pfam" id="PF18796">
    <property type="entry name" value="LPD1"/>
    <property type="match status" value="1"/>
</dbReference>
<evidence type="ECO:0000256" key="1">
    <source>
        <dbReference type="SAM" id="MobiDB-lite"/>
    </source>
</evidence>
<feature type="domain" description="Large polyvalent protein associated" evidence="5">
    <location>
        <begin position="1704"/>
        <end position="1909"/>
    </location>
</feature>
<evidence type="ECO:0008006" key="7">
    <source>
        <dbReference type="Google" id="ProtNLM"/>
    </source>
</evidence>
<dbReference type="InterPro" id="IPR041047">
    <property type="entry name" value="LPD1"/>
</dbReference>
<gene>
    <name evidence="6" type="ORF">G8R56_004076</name>
</gene>
<organism evidence="6">
    <name type="scientific">Salmonella enterica</name>
    <name type="common">Salmonella choleraesuis</name>
    <dbReference type="NCBI Taxonomy" id="28901"/>
    <lineage>
        <taxon>Bacteria</taxon>
        <taxon>Pseudomonadati</taxon>
        <taxon>Pseudomonadota</taxon>
        <taxon>Gammaproteobacteria</taxon>
        <taxon>Enterobacterales</taxon>
        <taxon>Enterobacteriaceae</taxon>
        <taxon>Salmonella</taxon>
    </lineage>
</organism>
<name>A0A759RQS0_SALER</name>
<feature type="region of interest" description="Disordered" evidence="1">
    <location>
        <begin position="109"/>
        <end position="146"/>
    </location>
</feature>
<accession>A0A759RQS0</accession>
<feature type="domain" description="Large polyvalent protein-associated" evidence="2">
    <location>
        <begin position="594"/>
        <end position="673"/>
    </location>
</feature>
<dbReference type="EMBL" id="DAAXPA010000012">
    <property type="protein sequence ID" value="HAG1965818.1"/>
    <property type="molecule type" value="Genomic_DNA"/>
</dbReference>
<proteinExistence type="predicted"/>
<feature type="domain" description="Large polyvalent protein-associated" evidence="3">
    <location>
        <begin position="297"/>
        <end position="435"/>
    </location>
</feature>
<dbReference type="Pfam" id="PF18799">
    <property type="entry name" value="LPD5"/>
    <property type="match status" value="1"/>
</dbReference>
<evidence type="ECO:0000259" key="5">
    <source>
        <dbReference type="Pfam" id="PF18857"/>
    </source>
</evidence>
<evidence type="ECO:0000259" key="2">
    <source>
        <dbReference type="Pfam" id="PF18796"/>
    </source>
</evidence>